<sequence length="159" mass="17816">MTRAIDWESIRAEYEAGCNQSECSRRHGVSRTAIQKRIEKEGWTQDVEPLLYRKVAEKVAGVVAGCTPQKKAEALDAEAGCRAQVVNRHRDEWDAHKQHVERALTDADFDAAKLAKITAETLKIRQEAERRAWGLDPSEFSKPAEAGLTLQVRFGDARG</sequence>
<dbReference type="OrthoDB" id="8641910at2"/>
<dbReference type="RefSeq" id="WP_006681972.1">
    <property type="nucleotide sequence ID" value="NZ_CAFB01000028.1"/>
</dbReference>
<reference evidence="1 2" key="1">
    <citation type="submission" date="2011-08" db="EMBL/GenBank/DDBJ databases">
        <title>The genome of the obligate endobacterium of an arbuscular mycorrhizal fungus reveals an interphylum network of nutritional interactions.</title>
        <authorList>
            <person name="Ghignone S."/>
            <person name="Salvioli A."/>
            <person name="Anca I."/>
            <person name="Lumini E."/>
            <person name="Ortu G."/>
            <person name="Petiti L."/>
            <person name="Cruveiller S."/>
            <person name="Bianciotto V."/>
            <person name="Piffanelli P."/>
            <person name="Lanfranco L."/>
            <person name="Bonfante P."/>
        </authorList>
    </citation>
    <scope>NUCLEOTIDE SEQUENCE [LARGE SCALE GENOMIC DNA]</scope>
    <source>
        <strain evidence="1 2">BEG34</strain>
    </source>
</reference>
<dbReference type="Proteomes" id="UP000054051">
    <property type="component" value="Unassembled WGS sequence"/>
</dbReference>
<organism evidence="1 2">
    <name type="scientific">Candidatus Glomeribacter gigasporarum BEG34</name>
    <dbReference type="NCBI Taxonomy" id="1070319"/>
    <lineage>
        <taxon>Bacteria</taxon>
        <taxon>Pseudomonadati</taxon>
        <taxon>Pseudomonadota</taxon>
        <taxon>Betaproteobacteria</taxon>
        <taxon>Burkholderiales</taxon>
        <taxon>Burkholderiaceae</taxon>
        <taxon>Candidatus Glomeribacter</taxon>
    </lineage>
</organism>
<dbReference type="EMBL" id="CAFB01000028">
    <property type="protein sequence ID" value="CCD28679.1"/>
    <property type="molecule type" value="Genomic_DNA"/>
</dbReference>
<proteinExistence type="predicted"/>
<evidence type="ECO:0000313" key="2">
    <source>
        <dbReference type="Proteomes" id="UP000054051"/>
    </source>
</evidence>
<dbReference type="eggNOG" id="ENOG5033JSZ">
    <property type="taxonomic scope" value="Bacteria"/>
</dbReference>
<dbReference type="AlphaFoldDB" id="G2J7D4"/>
<comment type="caution">
    <text evidence="1">The sequence shown here is derived from an EMBL/GenBank/DDBJ whole genome shotgun (WGS) entry which is preliminary data.</text>
</comment>
<gene>
    <name evidence="1" type="ORF">CAGGBEG34_120002</name>
</gene>
<keyword evidence="2" id="KW-1185">Reference proteome</keyword>
<accession>G2J7D4</accession>
<name>G2J7D4_9BURK</name>
<evidence type="ECO:0000313" key="1">
    <source>
        <dbReference type="EMBL" id="CCD28679.1"/>
    </source>
</evidence>
<protein>
    <submittedName>
        <fullName evidence="1">Uncharacterized protein</fullName>
    </submittedName>
</protein>